<proteinExistence type="inferred from homology"/>
<dbReference type="CDD" id="cd03784">
    <property type="entry name" value="GT1_Gtf-like"/>
    <property type="match status" value="1"/>
</dbReference>
<accession>A0AAD8S1R0</accession>
<dbReference type="PANTHER" id="PTHR11926">
    <property type="entry name" value="GLUCOSYL/GLUCURONOSYL TRANSFERASES"/>
    <property type="match status" value="1"/>
</dbReference>
<dbReference type="PANTHER" id="PTHR11926:SF1498">
    <property type="entry name" value="GLYCOSYLTRANSFERASE"/>
    <property type="match status" value="1"/>
</dbReference>
<dbReference type="AlphaFoldDB" id="A0AAD8S1R0"/>
<dbReference type="SUPFAM" id="SSF53756">
    <property type="entry name" value="UDP-Glycosyltransferase/glycogen phosphorylase"/>
    <property type="match status" value="1"/>
</dbReference>
<comment type="similarity">
    <text evidence="1 3">Belongs to the UDP-glycosyltransferase family.</text>
</comment>
<dbReference type="EMBL" id="JAUUTY010000004">
    <property type="protein sequence ID" value="KAK1643555.1"/>
    <property type="molecule type" value="Genomic_DNA"/>
</dbReference>
<organism evidence="4 5">
    <name type="scientific">Lolium multiflorum</name>
    <name type="common">Italian ryegrass</name>
    <name type="synonym">Lolium perenne subsp. multiflorum</name>
    <dbReference type="NCBI Taxonomy" id="4521"/>
    <lineage>
        <taxon>Eukaryota</taxon>
        <taxon>Viridiplantae</taxon>
        <taxon>Streptophyta</taxon>
        <taxon>Embryophyta</taxon>
        <taxon>Tracheophyta</taxon>
        <taxon>Spermatophyta</taxon>
        <taxon>Magnoliopsida</taxon>
        <taxon>Liliopsida</taxon>
        <taxon>Poales</taxon>
        <taxon>Poaceae</taxon>
        <taxon>BOP clade</taxon>
        <taxon>Pooideae</taxon>
        <taxon>Poodae</taxon>
        <taxon>Poeae</taxon>
        <taxon>Poeae Chloroplast Group 2 (Poeae type)</taxon>
        <taxon>Loliodinae</taxon>
        <taxon>Loliinae</taxon>
        <taxon>Lolium</taxon>
    </lineage>
</organism>
<keyword evidence="2 3" id="KW-0808">Transferase</keyword>
<evidence type="ECO:0000313" key="5">
    <source>
        <dbReference type="Proteomes" id="UP001231189"/>
    </source>
</evidence>
<sequence length="208" mass="22896">MEWLAGKRPNSVVYVSFGSIAALTSEQLLEFAWGLANSGREFLWVLRNEEVKGSHAAAALPLPPEFWEATRARSHVASWCPQAEVLQHEATGAFLTHCGWNSMLESICAGVPMVCWPLGADQQTNSRFACSEWRVGVELGGNVSRHEVKTAIGEAMEGDKGKEMKRMATKWKEKATAAALPGGPSWVNLEKLVNEVFFVYNAILLYNA</sequence>
<dbReference type="GO" id="GO:0080043">
    <property type="term" value="F:quercetin 3-O-glucosyltransferase activity"/>
    <property type="evidence" value="ECO:0007669"/>
    <property type="project" value="TreeGrafter"/>
</dbReference>
<dbReference type="GO" id="GO:0080044">
    <property type="term" value="F:quercetin 7-O-glucosyltransferase activity"/>
    <property type="evidence" value="ECO:0007669"/>
    <property type="project" value="TreeGrafter"/>
</dbReference>
<dbReference type="Proteomes" id="UP001231189">
    <property type="component" value="Unassembled WGS sequence"/>
</dbReference>
<gene>
    <name evidence="4" type="ORF">QYE76_061360</name>
</gene>
<dbReference type="PROSITE" id="PS00375">
    <property type="entry name" value="UDPGT"/>
    <property type="match status" value="1"/>
</dbReference>
<keyword evidence="3" id="KW-0328">Glycosyltransferase</keyword>
<evidence type="ECO:0000256" key="2">
    <source>
        <dbReference type="ARBA" id="ARBA00022679"/>
    </source>
</evidence>
<dbReference type="FunFam" id="3.40.50.2000:FF:000027">
    <property type="entry name" value="Glycosyltransferase"/>
    <property type="match status" value="1"/>
</dbReference>
<evidence type="ECO:0000313" key="4">
    <source>
        <dbReference type="EMBL" id="KAK1643555.1"/>
    </source>
</evidence>
<name>A0AAD8S1R0_LOLMU</name>
<reference evidence="4" key="1">
    <citation type="submission" date="2023-07" db="EMBL/GenBank/DDBJ databases">
        <title>A chromosome-level genome assembly of Lolium multiflorum.</title>
        <authorList>
            <person name="Chen Y."/>
            <person name="Copetti D."/>
            <person name="Kolliker R."/>
            <person name="Studer B."/>
        </authorList>
    </citation>
    <scope>NUCLEOTIDE SEQUENCE</scope>
    <source>
        <strain evidence="4">02402/16</strain>
        <tissue evidence="4">Leaf</tissue>
    </source>
</reference>
<evidence type="ECO:0000256" key="3">
    <source>
        <dbReference type="RuleBase" id="RU003718"/>
    </source>
</evidence>
<dbReference type="Pfam" id="PF00201">
    <property type="entry name" value="UDPGT"/>
    <property type="match status" value="1"/>
</dbReference>
<evidence type="ECO:0000256" key="1">
    <source>
        <dbReference type="ARBA" id="ARBA00009995"/>
    </source>
</evidence>
<dbReference type="InterPro" id="IPR002213">
    <property type="entry name" value="UDP_glucos_trans"/>
</dbReference>
<dbReference type="Gene3D" id="3.40.50.2000">
    <property type="entry name" value="Glycogen Phosphorylase B"/>
    <property type="match status" value="2"/>
</dbReference>
<evidence type="ECO:0008006" key="6">
    <source>
        <dbReference type="Google" id="ProtNLM"/>
    </source>
</evidence>
<protein>
    <recommendedName>
        <fullName evidence="6">UDP-glycosyltransferases domain-containing protein</fullName>
    </recommendedName>
</protein>
<keyword evidence="5" id="KW-1185">Reference proteome</keyword>
<dbReference type="InterPro" id="IPR035595">
    <property type="entry name" value="UDP_glycos_trans_CS"/>
</dbReference>
<comment type="caution">
    <text evidence="4">The sequence shown here is derived from an EMBL/GenBank/DDBJ whole genome shotgun (WGS) entry which is preliminary data.</text>
</comment>